<accession>A0A0A1WKI9</accession>
<keyword evidence="4 6" id="KW-0472">Membrane</keyword>
<feature type="region of interest" description="Disordered" evidence="5">
    <location>
        <begin position="1"/>
        <end position="80"/>
    </location>
</feature>
<comment type="subcellular location">
    <subcellularLocation>
        <location evidence="1">Membrane</location>
    </subcellularLocation>
</comment>
<sequence>MSSELNYQKVKQRKPIRTYNSFEANQSADIDDEWNTFEEEQHDSSMELTSDELSSQSLYEPESSKPYNRNNVSSTSTLKGSPYINLSSKDVHRAQSAYVDKKSNSKCGRTVLLIILILIIAVWVYASKSEEKKCSFETLRQKYTDQDSKIWHILSSGVNNILRDRTKNPGVYLFLHNDGSKLKSIVREIATQTSNCFGGRSQLVEMNEHDFTSPNAMEDYGYAIMKFREKIQKGRVALIVNLNDIPAESARALHTICDTYSPVAEDIVIYLTLVIQSQSGNNINIARETLNNLWGSKLKYNELEPLVTRVTDQIITLH</sequence>
<gene>
    <name evidence="7" type="primary">truB_2</name>
    <name evidence="7" type="ORF">g.7898</name>
</gene>
<dbReference type="GO" id="GO:0061024">
    <property type="term" value="P:membrane organization"/>
    <property type="evidence" value="ECO:0007669"/>
    <property type="project" value="TreeGrafter"/>
</dbReference>
<evidence type="ECO:0000256" key="6">
    <source>
        <dbReference type="SAM" id="Phobius"/>
    </source>
</evidence>
<feature type="transmembrane region" description="Helical" evidence="6">
    <location>
        <begin position="110"/>
        <end position="126"/>
    </location>
</feature>
<evidence type="ECO:0000256" key="4">
    <source>
        <dbReference type="ARBA" id="ARBA00023136"/>
    </source>
</evidence>
<reference evidence="7" key="2">
    <citation type="journal article" date="2015" name="Gigascience">
        <title>Reconstructing a comprehensive transcriptome assembly of a white-pupal translocated strain of the pest fruit fly Bactrocera cucurbitae.</title>
        <authorList>
            <person name="Sim S.B."/>
            <person name="Calla B."/>
            <person name="Hall B."/>
            <person name="DeRego T."/>
            <person name="Geib S.M."/>
        </authorList>
    </citation>
    <scope>NUCLEOTIDE SEQUENCE</scope>
</reference>
<evidence type="ECO:0000256" key="1">
    <source>
        <dbReference type="ARBA" id="ARBA00004370"/>
    </source>
</evidence>
<dbReference type="PANTHER" id="PTHR18843:SF7">
    <property type="entry name" value="LAMINA-ASSOCIATED POLYPEPTIDE 1B ISOFORM 1-RELATED"/>
    <property type="match status" value="1"/>
</dbReference>
<dbReference type="GO" id="GO:0001671">
    <property type="term" value="F:ATPase activator activity"/>
    <property type="evidence" value="ECO:0007669"/>
    <property type="project" value="InterPro"/>
</dbReference>
<evidence type="ECO:0000256" key="2">
    <source>
        <dbReference type="ARBA" id="ARBA00022692"/>
    </source>
</evidence>
<evidence type="ECO:0000256" key="5">
    <source>
        <dbReference type="SAM" id="MobiDB-lite"/>
    </source>
</evidence>
<evidence type="ECO:0000256" key="3">
    <source>
        <dbReference type="ARBA" id="ARBA00022989"/>
    </source>
</evidence>
<name>A0A0A1WKI9_ZEUCU</name>
<dbReference type="PANTHER" id="PTHR18843">
    <property type="entry name" value="TORSIN-1A-INTERACTING PROTEIN"/>
    <property type="match status" value="1"/>
</dbReference>
<dbReference type="EMBL" id="GBXI01014955">
    <property type="protein sequence ID" value="JAC99336.1"/>
    <property type="molecule type" value="Transcribed_RNA"/>
</dbReference>
<reference evidence="7" key="1">
    <citation type="submission" date="2014-11" db="EMBL/GenBank/DDBJ databases">
        <authorList>
            <person name="Geib S."/>
        </authorList>
    </citation>
    <scope>NUCLEOTIDE SEQUENCE</scope>
</reference>
<protein>
    <submittedName>
        <fullName evidence="7">tRNA pseudouridine synthase B</fullName>
    </submittedName>
</protein>
<dbReference type="InterPro" id="IPR008662">
    <property type="entry name" value="TOIP1/2"/>
</dbReference>
<keyword evidence="3 6" id="KW-1133">Transmembrane helix</keyword>
<dbReference type="GO" id="GO:0016020">
    <property type="term" value="C:membrane"/>
    <property type="evidence" value="ECO:0007669"/>
    <property type="project" value="UniProtKB-SubCell"/>
</dbReference>
<feature type="compositionally biased region" description="Acidic residues" evidence="5">
    <location>
        <begin position="29"/>
        <end position="41"/>
    </location>
</feature>
<feature type="compositionally biased region" description="Polar residues" evidence="5">
    <location>
        <begin position="46"/>
        <end position="58"/>
    </location>
</feature>
<dbReference type="AlphaFoldDB" id="A0A0A1WKI9"/>
<evidence type="ECO:0000313" key="7">
    <source>
        <dbReference type="EMBL" id="JAC99336.1"/>
    </source>
</evidence>
<keyword evidence="2 6" id="KW-0812">Transmembrane</keyword>
<dbReference type="Gene3D" id="3.40.50.12190">
    <property type="match status" value="1"/>
</dbReference>
<feature type="compositionally biased region" description="Polar residues" evidence="5">
    <location>
        <begin position="18"/>
        <end position="28"/>
    </location>
</feature>
<feature type="compositionally biased region" description="Polar residues" evidence="5">
    <location>
        <begin position="65"/>
        <end position="80"/>
    </location>
</feature>
<dbReference type="InterPro" id="IPR038599">
    <property type="entry name" value="LAP1C-like_C_sf"/>
</dbReference>
<organism evidence="7">
    <name type="scientific">Zeugodacus cucurbitae</name>
    <name type="common">Melon fruit fly</name>
    <name type="synonym">Bactrocera cucurbitae</name>
    <dbReference type="NCBI Taxonomy" id="28588"/>
    <lineage>
        <taxon>Eukaryota</taxon>
        <taxon>Metazoa</taxon>
        <taxon>Ecdysozoa</taxon>
        <taxon>Arthropoda</taxon>
        <taxon>Hexapoda</taxon>
        <taxon>Insecta</taxon>
        <taxon>Pterygota</taxon>
        <taxon>Neoptera</taxon>
        <taxon>Endopterygota</taxon>
        <taxon>Diptera</taxon>
        <taxon>Brachycera</taxon>
        <taxon>Muscomorpha</taxon>
        <taxon>Tephritoidea</taxon>
        <taxon>Tephritidae</taxon>
        <taxon>Zeugodacus</taxon>
        <taxon>Zeugodacus</taxon>
    </lineage>
</organism>
<proteinExistence type="predicted"/>